<dbReference type="Pfam" id="PF26628">
    <property type="entry name" value="DUF8202"/>
    <property type="match status" value="1"/>
</dbReference>
<organism evidence="4 5">
    <name type="scientific">Chryseobacterium oryctis</name>
    <dbReference type="NCBI Taxonomy" id="2952618"/>
    <lineage>
        <taxon>Bacteria</taxon>
        <taxon>Pseudomonadati</taxon>
        <taxon>Bacteroidota</taxon>
        <taxon>Flavobacteriia</taxon>
        <taxon>Flavobacteriales</taxon>
        <taxon>Weeksellaceae</taxon>
        <taxon>Chryseobacterium group</taxon>
        <taxon>Chryseobacterium</taxon>
    </lineage>
</organism>
<keyword evidence="5" id="KW-1185">Reference proteome</keyword>
<dbReference type="RefSeq" id="WP_264743331.1">
    <property type="nucleotide sequence ID" value="NZ_JAPDHV010000003.1"/>
</dbReference>
<evidence type="ECO:0000313" key="5">
    <source>
        <dbReference type="Proteomes" id="UP001163719"/>
    </source>
</evidence>
<evidence type="ECO:0000256" key="2">
    <source>
        <dbReference type="SAM" id="SignalP"/>
    </source>
</evidence>
<reference evidence="4" key="1">
    <citation type="submission" date="2022-10" db="EMBL/GenBank/DDBJ databases">
        <title>Chryseobacterium babae sp. nov. isolated from the gut of the beetle Oryctes rhinoceros, and Chryseobacterium kimseyorum sp. nov., isolated from a stick insect rearing cage.</title>
        <authorList>
            <person name="Shelomi M."/>
            <person name="Han C.-J."/>
            <person name="Chen W.-M."/>
            <person name="Chen H.-K."/>
            <person name="Liaw S.-J."/>
            <person name="Muhle E."/>
            <person name="Clermont D."/>
        </authorList>
    </citation>
    <scope>NUCLEOTIDE SEQUENCE</scope>
    <source>
        <strain evidence="4">WLa1L2M3</strain>
    </source>
</reference>
<feature type="signal peptide" evidence="2">
    <location>
        <begin position="1"/>
        <end position="24"/>
    </location>
</feature>
<comment type="caution">
    <text evidence="4">The sequence shown here is derived from an EMBL/GenBank/DDBJ whole genome shotgun (WGS) entry which is preliminary data.</text>
</comment>
<evidence type="ECO:0000313" key="4">
    <source>
        <dbReference type="EMBL" id="MCW3161389.1"/>
    </source>
</evidence>
<proteinExistence type="predicted"/>
<accession>A0ABT3HNR5</accession>
<dbReference type="EMBL" id="JAPDHV010000003">
    <property type="protein sequence ID" value="MCW3161389.1"/>
    <property type="molecule type" value="Genomic_DNA"/>
</dbReference>
<evidence type="ECO:0000256" key="1">
    <source>
        <dbReference type="ARBA" id="ARBA00022729"/>
    </source>
</evidence>
<dbReference type="InterPro" id="IPR026444">
    <property type="entry name" value="Secre_tail"/>
</dbReference>
<keyword evidence="1 2" id="KW-0732">Signal</keyword>
<feature type="chain" id="PRO_5045052980" evidence="2">
    <location>
        <begin position="25"/>
        <end position="462"/>
    </location>
</feature>
<name>A0ABT3HNR5_9FLAO</name>
<sequence>MYNTSTHFKIIMILFLLCSFSAYSQLVGSDTQLWEKANPTSREATKCKDENLLNFHCGIKDKLLKKYIKYSKNKSHTLSLVHTSREDELIWDNADKNVSLSNNIYIKDKHQKEIGKRPSIFSFTASADSRNKKVDSLKIKLEDKNLYELIFLSKKAKAMDLNKIHSYLSIKYGISLEKGKYYGSDGKEIWDPEKHKEYKYRPTGLGRDDGNELYQKQSSNQANPFLTIGMNDIKRTNSENLVTFDNNNFVIWSDDNKEMSLKNEKDFDVLERNWEINFIGNKVPKTDYKVRIVKEIINPRSLPLSYWLLLKKDNGEVKKIQGNENENYVTFNKVDFLDAFDSVEKTYFTFAVSRKVQEGNELDPRSHSNSGTQYDEKDLSSDLSKISLYPNPVKKDQTFTVVFPPMDNLEISIYDGGGRLVKLEKIVRKSNHYIGQVSIQGIYIINLTQNGKIIKTFKLIVD</sequence>
<dbReference type="Proteomes" id="UP001163719">
    <property type="component" value="Unassembled WGS sequence"/>
</dbReference>
<protein>
    <submittedName>
        <fullName evidence="4">T9SS type A sorting domain-containing protein</fullName>
    </submittedName>
</protein>
<evidence type="ECO:0000259" key="3">
    <source>
        <dbReference type="Pfam" id="PF26628"/>
    </source>
</evidence>
<dbReference type="NCBIfam" id="TIGR04183">
    <property type="entry name" value="Por_Secre_tail"/>
    <property type="match status" value="1"/>
</dbReference>
<gene>
    <name evidence="4" type="ORF">OH806_08950</name>
</gene>
<dbReference type="InterPro" id="IPR058515">
    <property type="entry name" value="DUF8202"/>
</dbReference>
<feature type="domain" description="DUF8202" evidence="3">
    <location>
        <begin position="161"/>
        <end position="336"/>
    </location>
</feature>